<dbReference type="PROSITE" id="PS00061">
    <property type="entry name" value="ADH_SHORT"/>
    <property type="match status" value="1"/>
</dbReference>
<sequence>MRERGIDDGHIINISYTVYPTSLSRFYSATKFAVRAITEGLRQEMREEKSHIRISSVSPALVETQFAYRALKDSERAKNLYTSVESIKPEDVADSVLHIITSPAHVEVLFYMNFFC</sequence>
<evidence type="ECO:0000313" key="3">
    <source>
        <dbReference type="EMBL" id="KAB7500510.1"/>
    </source>
</evidence>
<protein>
    <submittedName>
        <fullName evidence="3">Dehydrogenase/reductase SDR family member 11</fullName>
    </submittedName>
</protein>
<name>A0A5N5T6B3_9CRUS</name>
<keyword evidence="4" id="KW-1185">Reference proteome</keyword>
<comment type="caution">
    <text evidence="3">The sequence shown here is derived from an EMBL/GenBank/DDBJ whole genome shotgun (WGS) entry which is preliminary data.</text>
</comment>
<evidence type="ECO:0000256" key="2">
    <source>
        <dbReference type="ARBA" id="ARBA00023002"/>
    </source>
</evidence>
<dbReference type="PANTHER" id="PTHR43115:SF4">
    <property type="entry name" value="DEHYDROGENASE_REDUCTASE SDR FAMILY MEMBER 11"/>
    <property type="match status" value="1"/>
</dbReference>
<dbReference type="OrthoDB" id="6358837at2759"/>
<dbReference type="EMBL" id="SEYY01013746">
    <property type="protein sequence ID" value="KAB7500510.1"/>
    <property type="molecule type" value="Genomic_DNA"/>
</dbReference>
<reference evidence="3 4" key="1">
    <citation type="journal article" date="2019" name="PLoS Biol.">
        <title>Sex chromosomes control vertical transmission of feminizing Wolbachia symbionts in an isopod.</title>
        <authorList>
            <person name="Becking T."/>
            <person name="Chebbi M.A."/>
            <person name="Giraud I."/>
            <person name="Moumen B."/>
            <person name="Laverre T."/>
            <person name="Caubet Y."/>
            <person name="Peccoud J."/>
            <person name="Gilbert C."/>
            <person name="Cordaux R."/>
        </authorList>
    </citation>
    <scope>NUCLEOTIDE SEQUENCE [LARGE SCALE GENOMIC DNA]</scope>
    <source>
        <strain evidence="3">ANa2</strain>
        <tissue evidence="3">Whole body excluding digestive tract and cuticle</tissue>
    </source>
</reference>
<organism evidence="3 4">
    <name type="scientific">Armadillidium nasatum</name>
    <dbReference type="NCBI Taxonomy" id="96803"/>
    <lineage>
        <taxon>Eukaryota</taxon>
        <taxon>Metazoa</taxon>
        <taxon>Ecdysozoa</taxon>
        <taxon>Arthropoda</taxon>
        <taxon>Crustacea</taxon>
        <taxon>Multicrustacea</taxon>
        <taxon>Malacostraca</taxon>
        <taxon>Eumalacostraca</taxon>
        <taxon>Peracarida</taxon>
        <taxon>Isopoda</taxon>
        <taxon>Oniscidea</taxon>
        <taxon>Crinocheta</taxon>
        <taxon>Armadillidiidae</taxon>
        <taxon>Armadillidium</taxon>
    </lineage>
</organism>
<accession>A0A5N5T6B3</accession>
<dbReference type="InterPro" id="IPR020904">
    <property type="entry name" value="Sc_DH/Rdtase_CS"/>
</dbReference>
<dbReference type="SUPFAM" id="SSF51735">
    <property type="entry name" value="NAD(P)-binding Rossmann-fold domains"/>
    <property type="match status" value="1"/>
</dbReference>
<dbReference type="InterPro" id="IPR036291">
    <property type="entry name" value="NAD(P)-bd_dom_sf"/>
</dbReference>
<comment type="similarity">
    <text evidence="1">Belongs to the short-chain dehydrogenases/reductases (SDR) family.</text>
</comment>
<dbReference type="GO" id="GO:0016491">
    <property type="term" value="F:oxidoreductase activity"/>
    <property type="evidence" value="ECO:0007669"/>
    <property type="project" value="UniProtKB-KW"/>
</dbReference>
<dbReference type="Pfam" id="PF00106">
    <property type="entry name" value="adh_short"/>
    <property type="match status" value="1"/>
</dbReference>
<dbReference type="Proteomes" id="UP000326759">
    <property type="component" value="Unassembled WGS sequence"/>
</dbReference>
<evidence type="ECO:0000313" key="4">
    <source>
        <dbReference type="Proteomes" id="UP000326759"/>
    </source>
</evidence>
<dbReference type="AlphaFoldDB" id="A0A5N5T6B3"/>
<proteinExistence type="inferred from homology"/>
<gene>
    <name evidence="3" type="ORF">Anas_12935</name>
</gene>
<evidence type="ECO:0000256" key="1">
    <source>
        <dbReference type="ARBA" id="ARBA00006484"/>
    </source>
</evidence>
<dbReference type="Gene3D" id="3.40.50.720">
    <property type="entry name" value="NAD(P)-binding Rossmann-like Domain"/>
    <property type="match status" value="1"/>
</dbReference>
<dbReference type="PANTHER" id="PTHR43115">
    <property type="entry name" value="DEHYDROGENASE/REDUCTASE SDR FAMILY MEMBER 11"/>
    <property type="match status" value="1"/>
</dbReference>
<dbReference type="PRINTS" id="PR00081">
    <property type="entry name" value="GDHRDH"/>
</dbReference>
<dbReference type="InterPro" id="IPR002347">
    <property type="entry name" value="SDR_fam"/>
</dbReference>
<keyword evidence="2" id="KW-0560">Oxidoreductase</keyword>